<dbReference type="AlphaFoldDB" id="A0ABC9SJ51"/>
<reference evidence="1 2" key="1">
    <citation type="submission" date="2013-01" db="EMBL/GenBank/DDBJ databases">
        <authorList>
            <person name="Harkins D.M."/>
            <person name="Durkin A.S."/>
            <person name="Brinkac L.M."/>
            <person name="Haft D.H."/>
            <person name="Selengut J.D."/>
            <person name="Sanka R."/>
            <person name="DePew J."/>
            <person name="Purushe J."/>
            <person name="Hartskeerl R.A."/>
            <person name="Ahmed A."/>
            <person name="van der Linden H."/>
            <person name="Goris M.G.A."/>
            <person name="Vinetz J.M."/>
            <person name="Sutton G.G."/>
            <person name="Nierman W.C."/>
            <person name="Fouts D.E."/>
        </authorList>
    </citation>
    <scope>NUCLEOTIDE SEQUENCE [LARGE SCALE GENOMIC DNA]</scope>
    <source>
        <strain evidence="1 2">Brem 328</strain>
    </source>
</reference>
<name>A0ABC9SJ51_LEPBO</name>
<dbReference type="Proteomes" id="UP000012166">
    <property type="component" value="Unassembled WGS sequence"/>
</dbReference>
<gene>
    <name evidence="1" type="ORF">LEP1GSC056_2671</name>
</gene>
<dbReference type="EMBL" id="AHMS02000022">
    <property type="protein sequence ID" value="EMN17772.1"/>
    <property type="molecule type" value="Genomic_DNA"/>
</dbReference>
<organism evidence="1 2">
    <name type="scientific">Leptospira borgpetersenii str. Brem 328</name>
    <dbReference type="NCBI Taxonomy" id="1049780"/>
    <lineage>
        <taxon>Bacteria</taxon>
        <taxon>Pseudomonadati</taxon>
        <taxon>Spirochaetota</taxon>
        <taxon>Spirochaetia</taxon>
        <taxon>Leptospirales</taxon>
        <taxon>Leptospiraceae</taxon>
        <taxon>Leptospira</taxon>
    </lineage>
</organism>
<sequence>MIALISSSVLGQVLNFDNKDKTILFLSNMILDKTHGLNVAENHED</sequence>
<accession>A0ABC9SJ51</accession>
<proteinExistence type="predicted"/>
<protein>
    <submittedName>
        <fullName evidence="1">Uncharacterized protein</fullName>
    </submittedName>
</protein>
<evidence type="ECO:0000313" key="1">
    <source>
        <dbReference type="EMBL" id="EMN17772.1"/>
    </source>
</evidence>
<comment type="caution">
    <text evidence="1">The sequence shown here is derived from an EMBL/GenBank/DDBJ whole genome shotgun (WGS) entry which is preliminary data.</text>
</comment>
<evidence type="ECO:0000313" key="2">
    <source>
        <dbReference type="Proteomes" id="UP000012166"/>
    </source>
</evidence>